<comment type="caution">
    <text evidence="22">The sequence shown here is derived from an EMBL/GenBank/DDBJ whole genome shotgun (WGS) entry which is preliminary data.</text>
</comment>
<keyword evidence="10" id="KW-0133">Cell shape</keyword>
<dbReference type="PANTHER" id="PTHR32282">
    <property type="entry name" value="BINDING PROTEIN TRANSPEPTIDASE, PUTATIVE-RELATED"/>
    <property type="match status" value="1"/>
</dbReference>
<name>A0A926KWG1_9BACL</name>
<evidence type="ECO:0000259" key="21">
    <source>
        <dbReference type="Pfam" id="PF00912"/>
    </source>
</evidence>
<evidence type="ECO:0000256" key="6">
    <source>
        <dbReference type="ARBA" id="ARBA00022676"/>
    </source>
</evidence>
<dbReference type="GO" id="GO:0009252">
    <property type="term" value="P:peptidoglycan biosynthetic process"/>
    <property type="evidence" value="ECO:0007669"/>
    <property type="project" value="UniProtKB-KW"/>
</dbReference>
<evidence type="ECO:0000313" key="23">
    <source>
        <dbReference type="Proteomes" id="UP000650466"/>
    </source>
</evidence>
<dbReference type="AlphaFoldDB" id="A0A926KWG1"/>
<proteinExistence type="inferred from homology"/>
<protein>
    <submittedName>
        <fullName evidence="22">PBP1A family penicillin-binding protein</fullName>
    </submittedName>
</protein>
<dbReference type="Proteomes" id="UP000650466">
    <property type="component" value="Unassembled WGS sequence"/>
</dbReference>
<dbReference type="InterPro" id="IPR012338">
    <property type="entry name" value="Beta-lactam/transpept-like"/>
</dbReference>
<dbReference type="SUPFAM" id="SSF56601">
    <property type="entry name" value="beta-lactamase/transpeptidase-like"/>
    <property type="match status" value="1"/>
</dbReference>
<dbReference type="InterPro" id="IPR001460">
    <property type="entry name" value="PCN-bd_Tpept"/>
</dbReference>
<evidence type="ECO:0000256" key="14">
    <source>
        <dbReference type="ARBA" id="ARBA00023268"/>
    </source>
</evidence>
<keyword evidence="13 19" id="KW-0472">Membrane</keyword>
<keyword evidence="9" id="KW-0378">Hydrolase</keyword>
<comment type="catalytic activity">
    <reaction evidence="17">
        <text>[GlcNAc-(1-&gt;4)-Mur2Ac(oyl-L-Ala-gamma-D-Glu-L-Lys-D-Ala-D-Ala)](n)-di-trans,octa-cis-undecaprenyl diphosphate + beta-D-GlcNAc-(1-&gt;4)-Mur2Ac(oyl-L-Ala-gamma-D-Glu-L-Lys-D-Ala-D-Ala)-di-trans,octa-cis-undecaprenyl diphosphate = [GlcNAc-(1-&gt;4)-Mur2Ac(oyl-L-Ala-gamma-D-Glu-L-Lys-D-Ala-D-Ala)](n+1)-di-trans,octa-cis-undecaprenyl diphosphate + di-trans,octa-cis-undecaprenyl diphosphate + H(+)</text>
        <dbReference type="Rhea" id="RHEA:23708"/>
        <dbReference type="Rhea" id="RHEA-COMP:9602"/>
        <dbReference type="Rhea" id="RHEA-COMP:9603"/>
        <dbReference type="ChEBI" id="CHEBI:15378"/>
        <dbReference type="ChEBI" id="CHEBI:58405"/>
        <dbReference type="ChEBI" id="CHEBI:60033"/>
        <dbReference type="ChEBI" id="CHEBI:78435"/>
        <dbReference type="EC" id="2.4.99.28"/>
    </reaction>
</comment>
<dbReference type="EMBL" id="JACVVD010000010">
    <property type="protein sequence ID" value="MBD0383195.1"/>
    <property type="molecule type" value="Genomic_DNA"/>
</dbReference>
<evidence type="ECO:0000256" key="17">
    <source>
        <dbReference type="ARBA" id="ARBA00049902"/>
    </source>
</evidence>
<keyword evidence="7" id="KW-0808">Transferase</keyword>
<keyword evidence="14" id="KW-0511">Multifunctional enzyme</keyword>
<evidence type="ECO:0000256" key="5">
    <source>
        <dbReference type="ARBA" id="ARBA00022670"/>
    </source>
</evidence>
<dbReference type="GO" id="GO:0008360">
    <property type="term" value="P:regulation of cell shape"/>
    <property type="evidence" value="ECO:0007669"/>
    <property type="project" value="UniProtKB-KW"/>
</dbReference>
<evidence type="ECO:0000256" key="18">
    <source>
        <dbReference type="SAM" id="MobiDB-lite"/>
    </source>
</evidence>
<evidence type="ECO:0000256" key="9">
    <source>
        <dbReference type="ARBA" id="ARBA00022801"/>
    </source>
</evidence>
<dbReference type="SUPFAM" id="SSF53955">
    <property type="entry name" value="Lysozyme-like"/>
    <property type="match status" value="1"/>
</dbReference>
<dbReference type="Gene3D" id="3.40.710.10">
    <property type="entry name" value="DD-peptidase/beta-lactamase superfamily"/>
    <property type="match status" value="1"/>
</dbReference>
<feature type="domain" description="Penicillin-binding protein transpeptidase" evidence="20">
    <location>
        <begin position="327"/>
        <end position="609"/>
    </location>
</feature>
<dbReference type="GO" id="GO:0030288">
    <property type="term" value="C:outer membrane-bounded periplasmic space"/>
    <property type="evidence" value="ECO:0007669"/>
    <property type="project" value="TreeGrafter"/>
</dbReference>
<sequence length="660" mass="72085">MSKTIWKKRIWKILIGVTLAGGVALCLVSYMYIRGLDISKLNQPLPEATLVLDKYGKPASQLSASKIDPVQLPQMPKALTDAVVAVEDRRFFEHPGIDLKSILRAVMRDVIRGGYSEGASTITQQLARNLFLNAEKTLGRKLREAAFAIKIDMTYSKNEILEMYLNSIYFGEGSWGVQGAAKTYFSKNVQDLTLPEAAVLAALPKAPSRYSPFQDEAQALERRNTVLLLMRNEGKITQQDYEKAKATPLGVVKTGKEDDLKGRYPAYVDAVISEAVQVYGFTEEQILTGGLRITTELDPVVQQAVMDVYGKDGFFPESKPDQLIQSGAVILDQQTGGIRALAGGRGDGVFRGFSRATQLRRQPGSAFKPIVVYGPALEKGYTPSSVLYDGPLDIGGYKPADWDHQSRGMVTMQEAVTSSWNIPAVWLLHEMGIDSGLKFVQSLGIELPAKDRQLGIALGGLSEGVSPLQMAQAFSAFAAKGVLHQAHTITKIETGDGHVLIQANPKGVQVMKPETAYAMTGMLQQAVTSGTGKNAAMNRPVAGKSGTTQLPATDEFKGISTSSAKDAWFVGYTPELTAAIWVGYDRTDRNHYLTTSGGAVPAVLFREIMTRALARAPVVPFEMPIMKEMQVTTPSADSYYQQTTKDEKKKWHNKGKKDDD</sequence>
<dbReference type="PANTHER" id="PTHR32282:SF32">
    <property type="entry name" value="PENICILLIN-BINDING PROTEIN 2A"/>
    <property type="match status" value="1"/>
</dbReference>
<keyword evidence="6" id="KW-0328">Glycosyltransferase</keyword>
<gene>
    <name evidence="22" type="ORF">ICC18_24100</name>
</gene>
<dbReference type="GO" id="GO:0071555">
    <property type="term" value="P:cell wall organization"/>
    <property type="evidence" value="ECO:0007669"/>
    <property type="project" value="UniProtKB-KW"/>
</dbReference>
<reference evidence="22" key="1">
    <citation type="submission" date="2020-09" db="EMBL/GenBank/DDBJ databases">
        <title>Draft Genome Sequence of Paenibacillus sp. WST5.</title>
        <authorList>
            <person name="Bao Z."/>
        </authorList>
    </citation>
    <scope>NUCLEOTIDE SEQUENCE</scope>
    <source>
        <strain evidence="22">WST5</strain>
    </source>
</reference>
<evidence type="ECO:0000256" key="15">
    <source>
        <dbReference type="ARBA" id="ARBA00023316"/>
    </source>
</evidence>
<feature type="transmembrane region" description="Helical" evidence="19">
    <location>
        <begin position="12"/>
        <end position="33"/>
    </location>
</feature>
<evidence type="ECO:0000256" key="10">
    <source>
        <dbReference type="ARBA" id="ARBA00022960"/>
    </source>
</evidence>
<dbReference type="Gene3D" id="1.10.3810.10">
    <property type="entry name" value="Biosynthetic peptidoglycan transglycosylase-like"/>
    <property type="match status" value="1"/>
</dbReference>
<dbReference type="InterPro" id="IPR050396">
    <property type="entry name" value="Glycosyltr_51/Transpeptidase"/>
</dbReference>
<dbReference type="Pfam" id="PF00912">
    <property type="entry name" value="Transgly"/>
    <property type="match status" value="1"/>
</dbReference>
<evidence type="ECO:0000256" key="19">
    <source>
        <dbReference type="SAM" id="Phobius"/>
    </source>
</evidence>
<evidence type="ECO:0000256" key="3">
    <source>
        <dbReference type="ARBA" id="ARBA00022475"/>
    </source>
</evidence>
<evidence type="ECO:0000256" key="13">
    <source>
        <dbReference type="ARBA" id="ARBA00023136"/>
    </source>
</evidence>
<evidence type="ECO:0000256" key="8">
    <source>
        <dbReference type="ARBA" id="ARBA00022692"/>
    </source>
</evidence>
<evidence type="ECO:0000256" key="1">
    <source>
        <dbReference type="ARBA" id="ARBA00007090"/>
    </source>
</evidence>
<dbReference type="FunFam" id="1.10.3810.10:FF:000001">
    <property type="entry name" value="Penicillin-binding protein 1A"/>
    <property type="match status" value="1"/>
</dbReference>
<dbReference type="GO" id="GO:0008955">
    <property type="term" value="F:peptidoglycan glycosyltransferase activity"/>
    <property type="evidence" value="ECO:0007669"/>
    <property type="project" value="UniProtKB-EC"/>
</dbReference>
<feature type="compositionally biased region" description="Basic residues" evidence="18">
    <location>
        <begin position="650"/>
        <end position="660"/>
    </location>
</feature>
<keyword evidence="11" id="KW-0573">Peptidoglycan synthesis</keyword>
<comment type="catalytic activity">
    <reaction evidence="16">
        <text>Preferential cleavage: (Ac)2-L-Lys-D-Ala-|-D-Ala. Also transpeptidation of peptidyl-alanyl moieties that are N-acyl substituents of D-alanine.</text>
        <dbReference type="EC" id="3.4.16.4"/>
    </reaction>
</comment>
<keyword evidence="15" id="KW-0961">Cell wall biogenesis/degradation</keyword>
<keyword evidence="4" id="KW-0121">Carboxypeptidase</keyword>
<dbReference type="GO" id="GO:0008658">
    <property type="term" value="F:penicillin binding"/>
    <property type="evidence" value="ECO:0007669"/>
    <property type="project" value="InterPro"/>
</dbReference>
<comment type="similarity">
    <text evidence="1">In the C-terminal section; belongs to the transpeptidase family.</text>
</comment>
<evidence type="ECO:0000256" key="4">
    <source>
        <dbReference type="ARBA" id="ARBA00022645"/>
    </source>
</evidence>
<dbReference type="GO" id="GO:0009002">
    <property type="term" value="F:serine-type D-Ala-D-Ala carboxypeptidase activity"/>
    <property type="evidence" value="ECO:0007669"/>
    <property type="project" value="UniProtKB-EC"/>
</dbReference>
<feature type="region of interest" description="Disordered" evidence="18">
    <location>
        <begin position="632"/>
        <end position="660"/>
    </location>
</feature>
<accession>A0A926KWG1</accession>
<evidence type="ECO:0000313" key="22">
    <source>
        <dbReference type="EMBL" id="MBD0383195.1"/>
    </source>
</evidence>
<evidence type="ECO:0000256" key="16">
    <source>
        <dbReference type="ARBA" id="ARBA00034000"/>
    </source>
</evidence>
<dbReference type="InterPro" id="IPR001264">
    <property type="entry name" value="Glyco_trans_51"/>
</dbReference>
<evidence type="ECO:0000256" key="7">
    <source>
        <dbReference type="ARBA" id="ARBA00022679"/>
    </source>
</evidence>
<organism evidence="22 23">
    <name type="scientific">Paenibacillus sedimenti</name>
    <dbReference type="NCBI Taxonomy" id="2770274"/>
    <lineage>
        <taxon>Bacteria</taxon>
        <taxon>Bacillati</taxon>
        <taxon>Bacillota</taxon>
        <taxon>Bacilli</taxon>
        <taxon>Bacillales</taxon>
        <taxon>Paenibacillaceae</taxon>
        <taxon>Paenibacillus</taxon>
    </lineage>
</organism>
<evidence type="ECO:0000259" key="20">
    <source>
        <dbReference type="Pfam" id="PF00905"/>
    </source>
</evidence>
<keyword evidence="23" id="KW-1185">Reference proteome</keyword>
<dbReference type="Pfam" id="PF00905">
    <property type="entry name" value="Transpeptidase"/>
    <property type="match status" value="1"/>
</dbReference>
<feature type="compositionally biased region" description="Polar residues" evidence="18">
    <location>
        <begin position="632"/>
        <end position="643"/>
    </location>
</feature>
<dbReference type="RefSeq" id="WP_188176984.1">
    <property type="nucleotide sequence ID" value="NZ_JACVVD010000010.1"/>
</dbReference>
<keyword evidence="5" id="KW-0645">Protease</keyword>
<keyword evidence="8 19" id="KW-0812">Transmembrane</keyword>
<dbReference type="NCBIfam" id="TIGR02074">
    <property type="entry name" value="PBP_1a_fam"/>
    <property type="match status" value="1"/>
</dbReference>
<feature type="domain" description="Glycosyl transferase family 51" evidence="21">
    <location>
        <begin position="58"/>
        <end position="230"/>
    </location>
</feature>
<evidence type="ECO:0000256" key="2">
    <source>
        <dbReference type="ARBA" id="ARBA00007739"/>
    </source>
</evidence>
<keyword evidence="12 19" id="KW-1133">Transmembrane helix</keyword>
<comment type="similarity">
    <text evidence="2">In the N-terminal section; belongs to the glycosyltransferase 51 family.</text>
</comment>
<dbReference type="GO" id="GO:0006508">
    <property type="term" value="P:proteolysis"/>
    <property type="evidence" value="ECO:0007669"/>
    <property type="project" value="UniProtKB-KW"/>
</dbReference>
<dbReference type="InterPro" id="IPR036950">
    <property type="entry name" value="PBP_transglycosylase"/>
</dbReference>
<evidence type="ECO:0000256" key="11">
    <source>
        <dbReference type="ARBA" id="ARBA00022984"/>
    </source>
</evidence>
<keyword evidence="3" id="KW-1003">Cell membrane</keyword>
<evidence type="ECO:0000256" key="12">
    <source>
        <dbReference type="ARBA" id="ARBA00022989"/>
    </source>
</evidence>
<dbReference type="InterPro" id="IPR023346">
    <property type="entry name" value="Lysozyme-like_dom_sf"/>
</dbReference>